<proteinExistence type="predicted"/>
<organism evidence="1 2">
    <name type="scientific">Rhizocola hellebori</name>
    <dbReference type="NCBI Taxonomy" id="1392758"/>
    <lineage>
        <taxon>Bacteria</taxon>
        <taxon>Bacillati</taxon>
        <taxon>Actinomycetota</taxon>
        <taxon>Actinomycetes</taxon>
        <taxon>Micromonosporales</taxon>
        <taxon>Micromonosporaceae</taxon>
        <taxon>Rhizocola</taxon>
    </lineage>
</organism>
<protein>
    <submittedName>
        <fullName evidence="1">Uncharacterized protein</fullName>
    </submittedName>
</protein>
<dbReference type="Proteomes" id="UP000612899">
    <property type="component" value="Unassembled WGS sequence"/>
</dbReference>
<accession>A0A8J3VFJ8</accession>
<sequence>MVVVATGDSVTSAHIQIKHYHVPKKCSVNQNTQADTRGLHGNDMTASYVGKYVSNLNTSVVDYYNFARTGMGTPEILGAPAIYQDSCENPWARAFPPMALAEAALTKAKQDGRQAYYVTTGGINNTNWTEVAKGAAFCGMAEFLRIQAVRYFVRNTLPFNAVMRYYDTQGRPTGRDNVIRGGACQVVLQEEITGNRPRDITIERLRFDIPVFDGPTHYPTITRDVNTITTKALAAGANKIVWMGYYDITPAKVSIGTFASTWVQNTELPDVIKGALPNIPDVELDLVTGQAWKTQVQTWTNQLNAAIKASILPADPKIRFVKPPALGADKIQKTMIGGCPHPNLSGHDDLAGALNTAFRALG</sequence>
<gene>
    <name evidence="1" type="ORF">Rhe02_22640</name>
</gene>
<dbReference type="EMBL" id="BONY01000011">
    <property type="protein sequence ID" value="GIH04197.1"/>
    <property type="molecule type" value="Genomic_DNA"/>
</dbReference>
<comment type="caution">
    <text evidence="1">The sequence shown here is derived from an EMBL/GenBank/DDBJ whole genome shotgun (WGS) entry which is preliminary data.</text>
</comment>
<evidence type="ECO:0000313" key="1">
    <source>
        <dbReference type="EMBL" id="GIH04197.1"/>
    </source>
</evidence>
<evidence type="ECO:0000313" key="2">
    <source>
        <dbReference type="Proteomes" id="UP000612899"/>
    </source>
</evidence>
<reference evidence="1" key="1">
    <citation type="submission" date="2021-01" db="EMBL/GenBank/DDBJ databases">
        <title>Whole genome shotgun sequence of Rhizocola hellebori NBRC 109834.</title>
        <authorList>
            <person name="Komaki H."/>
            <person name="Tamura T."/>
        </authorList>
    </citation>
    <scope>NUCLEOTIDE SEQUENCE</scope>
    <source>
        <strain evidence="1">NBRC 109834</strain>
    </source>
</reference>
<dbReference type="AlphaFoldDB" id="A0A8J3VFJ8"/>
<keyword evidence="2" id="KW-1185">Reference proteome</keyword>
<name>A0A8J3VFJ8_9ACTN</name>